<protein>
    <submittedName>
        <fullName evidence="1">Uncharacterized protein</fullName>
    </submittedName>
</protein>
<sequence>MSMRWMLKALPQEVVGPLMLWVPVVLIWLKTMLLPGELMKVRVARVVSLLPVCSLPWPRKLFWLWWLRFCRLKLV</sequence>
<evidence type="ECO:0000313" key="2">
    <source>
        <dbReference type="Proteomes" id="UP000078103"/>
    </source>
</evidence>
<accession>A0A1A9RTI3</accession>
<evidence type="ECO:0000313" key="1">
    <source>
        <dbReference type="EMBL" id="OAM23574.1"/>
    </source>
</evidence>
<proteinExistence type="predicted"/>
<name>A0A1A9RTI3_EIKCO</name>
<comment type="caution">
    <text evidence="1">The sequence shown here is derived from an EMBL/GenBank/DDBJ whole genome shotgun (WGS) entry which is preliminary data.</text>
</comment>
<gene>
    <name evidence="1" type="ORF">A7P89_03370</name>
</gene>
<reference evidence="2" key="1">
    <citation type="submission" date="2016-05" db="EMBL/GenBank/DDBJ databases">
        <title>Draft genome of Corynebacterium afermentans subsp. afermentans LCDC 88199T.</title>
        <authorList>
            <person name="Bernier A.-M."/>
            <person name="Bernard K."/>
        </authorList>
    </citation>
    <scope>NUCLEOTIDE SEQUENCE [LARGE SCALE GENOMIC DNA]</scope>
    <source>
        <strain evidence="2">NML120819</strain>
    </source>
</reference>
<organism evidence="1 2">
    <name type="scientific">Eikenella corrodens</name>
    <dbReference type="NCBI Taxonomy" id="539"/>
    <lineage>
        <taxon>Bacteria</taxon>
        <taxon>Pseudomonadati</taxon>
        <taxon>Pseudomonadota</taxon>
        <taxon>Betaproteobacteria</taxon>
        <taxon>Neisseriales</taxon>
        <taxon>Neisseriaceae</taxon>
        <taxon>Eikenella</taxon>
    </lineage>
</organism>
<dbReference type="Proteomes" id="UP000078103">
    <property type="component" value="Unassembled WGS sequence"/>
</dbReference>
<dbReference type="EMBL" id="LXSH01000012">
    <property type="protein sequence ID" value="OAM23574.1"/>
    <property type="molecule type" value="Genomic_DNA"/>
</dbReference>
<dbReference type="AlphaFoldDB" id="A0A1A9RTI3"/>